<feature type="compositionally biased region" description="Polar residues" evidence="1">
    <location>
        <begin position="29"/>
        <end position="42"/>
    </location>
</feature>
<reference evidence="3" key="1">
    <citation type="submission" date="2016-10" db="EMBL/GenBank/DDBJ databases">
        <authorList>
            <person name="Varghese N."/>
            <person name="Submissions S."/>
        </authorList>
    </citation>
    <scope>NUCLEOTIDE SEQUENCE [LARGE SCALE GENOMIC DNA]</scope>
    <source>
        <strain evidence="3">IMMIB L-1606</strain>
    </source>
</reference>
<sequence length="57" mass="6264">MESAAPKPAPLKPLVVPEKRAQRLAPDTRSWSSSSEPLTNKVFSKDDADRIKKALGF</sequence>
<feature type="compositionally biased region" description="Low complexity" evidence="1">
    <location>
        <begin position="1"/>
        <end position="16"/>
    </location>
</feature>
<dbReference type="EMBL" id="LT629779">
    <property type="protein sequence ID" value="SDT41987.1"/>
    <property type="molecule type" value="Genomic_DNA"/>
</dbReference>
<feature type="region of interest" description="Disordered" evidence="1">
    <location>
        <begin position="1"/>
        <end position="45"/>
    </location>
</feature>
<evidence type="ECO:0000256" key="1">
    <source>
        <dbReference type="SAM" id="MobiDB-lite"/>
    </source>
</evidence>
<proteinExistence type="predicted"/>
<organism evidence="2 3">
    <name type="scientific">Pseudarthrobacter equi</name>
    <dbReference type="NCBI Taxonomy" id="728066"/>
    <lineage>
        <taxon>Bacteria</taxon>
        <taxon>Bacillati</taxon>
        <taxon>Actinomycetota</taxon>
        <taxon>Actinomycetes</taxon>
        <taxon>Micrococcales</taxon>
        <taxon>Micrococcaceae</taxon>
        <taxon>Pseudarthrobacter</taxon>
    </lineage>
</organism>
<dbReference type="RefSeq" id="WP_157693471.1">
    <property type="nucleotide sequence ID" value="NZ_LT629779.1"/>
</dbReference>
<gene>
    <name evidence="2" type="ORF">SAMN04489743_2834</name>
</gene>
<keyword evidence="3" id="KW-1185">Reference proteome</keyword>
<protein>
    <submittedName>
        <fullName evidence="2">Uncharacterized protein</fullName>
    </submittedName>
</protein>
<evidence type="ECO:0000313" key="3">
    <source>
        <dbReference type="Proteomes" id="UP000198751"/>
    </source>
</evidence>
<evidence type="ECO:0000313" key="2">
    <source>
        <dbReference type="EMBL" id="SDT41987.1"/>
    </source>
</evidence>
<dbReference type="Proteomes" id="UP000198751">
    <property type="component" value="Chromosome I"/>
</dbReference>
<accession>A0A1H2A7Z7</accession>
<name>A0A1H2A7Z7_9MICC</name>
<dbReference type="AlphaFoldDB" id="A0A1H2A7Z7"/>